<dbReference type="Pfam" id="PF00501">
    <property type="entry name" value="AMP-binding"/>
    <property type="match status" value="1"/>
</dbReference>
<dbReference type="AlphaFoldDB" id="A0A6I6JRG4"/>
<evidence type="ECO:0000313" key="2">
    <source>
        <dbReference type="EMBL" id="QGY42747.1"/>
    </source>
</evidence>
<proteinExistence type="predicted"/>
<dbReference type="KEGG" id="mcos:GM418_03485"/>
<accession>A0A6I6JRG4</accession>
<evidence type="ECO:0000313" key="3">
    <source>
        <dbReference type="Proteomes" id="UP000428260"/>
    </source>
</evidence>
<dbReference type="EMBL" id="CP046401">
    <property type="protein sequence ID" value="QGY42747.1"/>
    <property type="molecule type" value="Genomic_DNA"/>
</dbReference>
<protein>
    <submittedName>
        <fullName evidence="2">AMP-binding protein</fullName>
    </submittedName>
</protein>
<dbReference type="Gene3D" id="3.40.50.12780">
    <property type="entry name" value="N-terminal domain of ligase-like"/>
    <property type="match status" value="1"/>
</dbReference>
<dbReference type="InterPro" id="IPR000873">
    <property type="entry name" value="AMP-dep_synth/lig_dom"/>
</dbReference>
<organism evidence="2 3">
    <name type="scientific">Maribellus comscasis</name>
    <dbReference type="NCBI Taxonomy" id="2681766"/>
    <lineage>
        <taxon>Bacteria</taxon>
        <taxon>Pseudomonadati</taxon>
        <taxon>Bacteroidota</taxon>
        <taxon>Bacteroidia</taxon>
        <taxon>Marinilabiliales</taxon>
        <taxon>Prolixibacteraceae</taxon>
        <taxon>Maribellus</taxon>
    </lineage>
</organism>
<dbReference type="RefSeq" id="WP_158863193.1">
    <property type="nucleotide sequence ID" value="NZ_CP046401.1"/>
</dbReference>
<gene>
    <name evidence="2" type="ORF">GM418_03485</name>
</gene>
<keyword evidence="3" id="KW-1185">Reference proteome</keyword>
<name>A0A6I6JRG4_9BACT</name>
<dbReference type="PANTHER" id="PTHR24096">
    <property type="entry name" value="LONG-CHAIN-FATTY-ACID--COA LIGASE"/>
    <property type="match status" value="1"/>
</dbReference>
<dbReference type="InterPro" id="IPR042099">
    <property type="entry name" value="ANL_N_sf"/>
</dbReference>
<sequence>MIWNFDRYKHRIAITDDTGKKYSYYQLEKIGKSIVAKIPSRSLVLCLCKNSPGSVIGYLNFLNHGIVPILVDSKISGENVLKLIHQWKPMFLWVPEGSAIPFDYSVVFCTNGYQLVQTNKKNTWPLNPSLALLLNTSGTMGTSKLVKLSYQNIKSNIIQIVDSIPVKSDDVSISTLPMYYSFGLSIIHTHIYKGASLVITEESPVRPAFWKLVKENNVTTLSGVPFHYHMFMKLDFRSKNLDSVRTFTQAGGALSHNMHKQFARKAFENNKDFVVMYGQTEATARMSVLPGKYARDKVGSIGLPVPGAKIELKDDSGNKVDEPFQRGELIYYGENVFMGYANDGANLTTGDENNGILKTGDLGYMDDDGYLYITGRKSRFAKIHGIRVSFDEVENLLSSRFTNSEFGCTGHDNKLKVSYTGKQNDELIRNFLLEETQLHKSSILVQKLKVLPRNEAGKIMYHHLNKTNAES</sequence>
<evidence type="ECO:0000259" key="1">
    <source>
        <dbReference type="Pfam" id="PF00501"/>
    </source>
</evidence>
<feature type="domain" description="AMP-dependent synthetase/ligase" evidence="1">
    <location>
        <begin position="5"/>
        <end position="340"/>
    </location>
</feature>
<reference evidence="2 3" key="1">
    <citation type="submission" date="2019-11" db="EMBL/GenBank/DDBJ databases">
        <authorList>
            <person name="Zheng R.K."/>
            <person name="Sun C.M."/>
        </authorList>
    </citation>
    <scope>NUCLEOTIDE SEQUENCE [LARGE SCALE GENOMIC DNA]</scope>
    <source>
        <strain evidence="2 3">WC007</strain>
    </source>
</reference>
<dbReference type="SUPFAM" id="SSF56801">
    <property type="entry name" value="Acetyl-CoA synthetase-like"/>
    <property type="match status" value="1"/>
</dbReference>
<dbReference type="Proteomes" id="UP000428260">
    <property type="component" value="Chromosome"/>
</dbReference>
<dbReference type="GO" id="GO:0016405">
    <property type="term" value="F:CoA-ligase activity"/>
    <property type="evidence" value="ECO:0007669"/>
    <property type="project" value="TreeGrafter"/>
</dbReference>